<dbReference type="SUPFAM" id="SSF109993">
    <property type="entry name" value="VPS9 domain"/>
    <property type="match status" value="1"/>
</dbReference>
<dbReference type="InterPro" id="IPR003123">
    <property type="entry name" value="VPS9"/>
</dbReference>
<feature type="compositionally biased region" description="Low complexity" evidence="1">
    <location>
        <begin position="222"/>
        <end position="232"/>
    </location>
</feature>
<dbReference type="Gene3D" id="1.20.1050.80">
    <property type="entry name" value="VPS9 domain"/>
    <property type="match status" value="1"/>
</dbReference>
<evidence type="ECO:0000256" key="1">
    <source>
        <dbReference type="SAM" id="MobiDB-lite"/>
    </source>
</evidence>
<proteinExistence type="predicted"/>
<keyword evidence="2" id="KW-0812">Transmembrane</keyword>
<dbReference type="EMBL" id="JABMIG020000578">
    <property type="protein sequence ID" value="KAL3774763.1"/>
    <property type="molecule type" value="Genomic_DNA"/>
</dbReference>
<feature type="compositionally biased region" description="Polar residues" evidence="1">
    <location>
        <begin position="284"/>
        <end position="295"/>
    </location>
</feature>
<evidence type="ECO:0000259" key="3">
    <source>
        <dbReference type="PROSITE" id="PS51205"/>
    </source>
</evidence>
<feature type="transmembrane region" description="Helical" evidence="2">
    <location>
        <begin position="480"/>
        <end position="499"/>
    </location>
</feature>
<feature type="domain" description="VPS9" evidence="3">
    <location>
        <begin position="735"/>
        <end position="874"/>
    </location>
</feature>
<feature type="compositionally biased region" description="Basic and acidic residues" evidence="1">
    <location>
        <begin position="273"/>
        <end position="282"/>
    </location>
</feature>
<feature type="region of interest" description="Disordered" evidence="1">
    <location>
        <begin position="118"/>
        <end position="148"/>
    </location>
</feature>
<keyword evidence="2" id="KW-0472">Membrane</keyword>
<feature type="compositionally biased region" description="Low complexity" evidence="1">
    <location>
        <begin position="260"/>
        <end position="272"/>
    </location>
</feature>
<dbReference type="PANTHER" id="PTHR23101">
    <property type="entry name" value="RAB GDP/GTP EXCHANGE FACTOR"/>
    <property type="match status" value="1"/>
</dbReference>
<name>A0ABD3NFS6_9STRA</name>
<dbReference type="Pfam" id="PF02204">
    <property type="entry name" value="VPS9"/>
    <property type="match status" value="1"/>
</dbReference>
<feature type="transmembrane region" description="Helical" evidence="2">
    <location>
        <begin position="511"/>
        <end position="535"/>
    </location>
</feature>
<evidence type="ECO:0000256" key="2">
    <source>
        <dbReference type="SAM" id="Phobius"/>
    </source>
</evidence>
<organism evidence="4 5">
    <name type="scientific">Cyclotella cryptica</name>
    <dbReference type="NCBI Taxonomy" id="29204"/>
    <lineage>
        <taxon>Eukaryota</taxon>
        <taxon>Sar</taxon>
        <taxon>Stramenopiles</taxon>
        <taxon>Ochrophyta</taxon>
        <taxon>Bacillariophyta</taxon>
        <taxon>Coscinodiscophyceae</taxon>
        <taxon>Thalassiosirophycidae</taxon>
        <taxon>Stephanodiscales</taxon>
        <taxon>Stephanodiscaceae</taxon>
        <taxon>Cyclotella</taxon>
    </lineage>
</organism>
<feature type="compositionally biased region" description="Polar residues" evidence="1">
    <location>
        <begin position="118"/>
        <end position="136"/>
    </location>
</feature>
<comment type="caution">
    <text evidence="4">The sequence shown here is derived from an EMBL/GenBank/DDBJ whole genome shotgun (WGS) entry which is preliminary data.</text>
</comment>
<protein>
    <recommendedName>
        <fullName evidence="3">VPS9 domain-containing protein</fullName>
    </recommendedName>
</protein>
<dbReference type="Proteomes" id="UP001516023">
    <property type="component" value="Unassembled WGS sequence"/>
</dbReference>
<gene>
    <name evidence="4" type="ORF">HJC23_006192</name>
</gene>
<dbReference type="AlphaFoldDB" id="A0ABD3NFS6"/>
<dbReference type="InterPro" id="IPR037191">
    <property type="entry name" value="VPS9_dom_sf"/>
</dbReference>
<dbReference type="SMART" id="SM00167">
    <property type="entry name" value="VPS9"/>
    <property type="match status" value="1"/>
</dbReference>
<evidence type="ECO:0000313" key="5">
    <source>
        <dbReference type="Proteomes" id="UP001516023"/>
    </source>
</evidence>
<accession>A0ABD3NFS6</accession>
<sequence length="886" mass="96984">MRNLFDECPDDGDCSHDGNMSSGNHTDAAEANDIHRTDIDHQCKSIESSILSSPSKRAVYIMNATNGLYSDPIHYHSFCAVGSGSIFAPAAGISLFSGPKCFFVGTFHKCAACHNRLGSSPPTRSQQSGGSTSMATSEMDAHHIHSSSSSSGMEMLYCVACGVYAHRSCAFARPDRMEPKVEADGGPRMPLCEVNQPLVEAALKLTRKRQSAPPHNDVPAASKSPKTKSSWSIFGRRTDEEDNTENETKANSEPNDESEQSSQQNSTENNQSTEDKIHKDAPNLKNSPKENTSWSIFGRRKGNEKIQDQDEVTSIPTIESTAIETCEGQSSNENTHDVLNDESDHPRTLCPHITISLPESPRILSPWSIFGRKTTTNDITVDEANDSTAGHDANRSAVPLKDDAAIADPNQIHNVSADEESSLEREDMSQSALEDMLTRHDKNENVETTDSVTPPPPGAFRTSIEIIRKTTQTTANIPKAYSIGMVAGGVAGLAIAGPAGAVMGSQIGKTVLAVGAAVEGGMSLGVLVLSLVAAAKYSHKSKDERELELPGHETCALVLVRPDVAVDPIWGKYAEEAREAWKKMNKDSLQSSWGTGFGQTAEIRYHRDVDIITADASELAMREKVFLLVNRILNDKRSLPGYVYRYLIRKCIVRSTSDESSPFGDASTILPRFPSHSRRQDAHGVIKHVTATLLEVREGLAFSPALTEMSAAAVEMLVFGELYSDVFGELVEQTREQEESLLAKVESLRLKCGSSKQDSNEKMHLSQSAITALKMLPEAHTPADKLFYSVQFLECVSAHFSTLYQDRCIDADALLKMVCQHIVAANVTNLHAEVAFIEEFSRDEQLLRGKEGYALITLQASLHYLDSLDQFDDDLYPIEEENRRST</sequence>
<reference evidence="4 5" key="1">
    <citation type="journal article" date="2020" name="G3 (Bethesda)">
        <title>Improved Reference Genome for Cyclotella cryptica CCMP332, a Model for Cell Wall Morphogenesis, Salinity Adaptation, and Lipid Production in Diatoms (Bacillariophyta).</title>
        <authorList>
            <person name="Roberts W.R."/>
            <person name="Downey K.M."/>
            <person name="Ruck E.C."/>
            <person name="Traller J.C."/>
            <person name="Alverson A.J."/>
        </authorList>
    </citation>
    <scope>NUCLEOTIDE SEQUENCE [LARGE SCALE GENOMIC DNA]</scope>
    <source>
        <strain evidence="4 5">CCMP332</strain>
    </source>
</reference>
<evidence type="ECO:0000313" key="4">
    <source>
        <dbReference type="EMBL" id="KAL3774763.1"/>
    </source>
</evidence>
<keyword evidence="5" id="KW-1185">Reference proteome</keyword>
<dbReference type="PANTHER" id="PTHR23101:SF104">
    <property type="entry name" value="PROTEIN SPRINT"/>
    <property type="match status" value="1"/>
</dbReference>
<feature type="region of interest" description="Disordered" evidence="1">
    <location>
        <begin position="206"/>
        <end position="316"/>
    </location>
</feature>
<dbReference type="InterPro" id="IPR045046">
    <property type="entry name" value="Vps9-like"/>
</dbReference>
<keyword evidence="2" id="KW-1133">Transmembrane helix</keyword>
<dbReference type="PROSITE" id="PS51205">
    <property type="entry name" value="VPS9"/>
    <property type="match status" value="1"/>
</dbReference>